<evidence type="ECO:0000256" key="1">
    <source>
        <dbReference type="SAM" id="SignalP"/>
    </source>
</evidence>
<evidence type="ECO:0000313" key="4">
    <source>
        <dbReference type="Proteomes" id="UP000295484"/>
    </source>
</evidence>
<evidence type="ECO:0000313" key="3">
    <source>
        <dbReference type="EMBL" id="TDX22920.1"/>
    </source>
</evidence>
<dbReference type="Pfam" id="PF09832">
    <property type="entry name" value="DUF2059"/>
    <property type="match status" value="1"/>
</dbReference>
<feature type="domain" description="DUF2059" evidence="2">
    <location>
        <begin position="78"/>
        <end position="134"/>
    </location>
</feature>
<comment type="caution">
    <text evidence="3">The sequence shown here is derived from an EMBL/GenBank/DDBJ whole genome shotgun (WGS) entry which is preliminary data.</text>
</comment>
<dbReference type="InterPro" id="IPR018637">
    <property type="entry name" value="DUF2059"/>
</dbReference>
<reference evidence="3 4" key="1">
    <citation type="submission" date="2019-03" db="EMBL/GenBank/DDBJ databases">
        <title>Genomic Encyclopedia of Type Strains, Phase IV (KMG-IV): sequencing the most valuable type-strain genomes for metagenomic binning, comparative biology and taxonomic classification.</title>
        <authorList>
            <person name="Goeker M."/>
        </authorList>
    </citation>
    <scope>NUCLEOTIDE SEQUENCE [LARGE SCALE GENOMIC DNA]</scope>
    <source>
        <strain evidence="3 4">JA181</strain>
    </source>
</reference>
<feature type="signal peptide" evidence="1">
    <location>
        <begin position="1"/>
        <end position="21"/>
    </location>
</feature>
<protein>
    <submittedName>
        <fullName evidence="3">Uncharacterized protein DUF2059</fullName>
    </submittedName>
</protein>
<dbReference type="RefSeq" id="WP_134079311.1">
    <property type="nucleotide sequence ID" value="NZ_SOEB01000028.1"/>
</dbReference>
<dbReference type="Proteomes" id="UP000295484">
    <property type="component" value="Unassembled WGS sequence"/>
</dbReference>
<accession>A0A4R8FB30</accession>
<dbReference type="EMBL" id="SOEB01000028">
    <property type="protein sequence ID" value="TDX22920.1"/>
    <property type="molecule type" value="Genomic_DNA"/>
</dbReference>
<name>A0A4R8FB30_9RHOB</name>
<dbReference type="AlphaFoldDB" id="A0A4R8FB30"/>
<organism evidence="3 4">
    <name type="scientific">Rhodovulum visakhapatnamense</name>
    <dbReference type="NCBI Taxonomy" id="364297"/>
    <lineage>
        <taxon>Bacteria</taxon>
        <taxon>Pseudomonadati</taxon>
        <taxon>Pseudomonadota</taxon>
        <taxon>Alphaproteobacteria</taxon>
        <taxon>Rhodobacterales</taxon>
        <taxon>Paracoccaceae</taxon>
        <taxon>Rhodovulum</taxon>
    </lineage>
</organism>
<keyword evidence="1" id="KW-0732">Signal</keyword>
<sequence>MSRLFAAAALIAALAGGPVRADDGPEVQRLVEALALPDLVEIMRDEGLVYGDGLEADLFPDRGGARWDAAVARIYDSDRIERAMREALGTRLAADEIEPLVAFFTSPEGARIVALELSARRAMLDPEIDKASRERLEEMQADGDPRLDLVGRFIAANGLIEANVAGALNANYAFYTGLVDGRAFDYALTEDQILDDVRRQEPEIREDTRTWLFSYLAMAYAPLDDATMESYIRLSETRPGQDLNDALFEGFEAAFQGISRDLGLAAARFIAGQDL</sequence>
<feature type="chain" id="PRO_5020269843" evidence="1">
    <location>
        <begin position="22"/>
        <end position="275"/>
    </location>
</feature>
<proteinExistence type="predicted"/>
<evidence type="ECO:0000259" key="2">
    <source>
        <dbReference type="Pfam" id="PF09832"/>
    </source>
</evidence>
<gene>
    <name evidence="3" type="ORF">EV657_12854</name>
</gene>